<keyword evidence="5" id="KW-0143">Chaperone</keyword>
<keyword evidence="7" id="KW-1185">Reference proteome</keyword>
<dbReference type="InterPro" id="IPR036714">
    <property type="entry name" value="SDH_sf"/>
</dbReference>
<dbReference type="PANTHER" id="PTHR39585">
    <property type="entry name" value="FAD ASSEMBLY FACTOR SDHE"/>
    <property type="match status" value="1"/>
</dbReference>
<evidence type="ECO:0000313" key="7">
    <source>
        <dbReference type="Proteomes" id="UP001168167"/>
    </source>
</evidence>
<dbReference type="InterPro" id="IPR050531">
    <property type="entry name" value="SdhE_FAD_assembly_factor"/>
</dbReference>
<evidence type="ECO:0000256" key="5">
    <source>
        <dbReference type="ARBA" id="ARBA00023186"/>
    </source>
</evidence>
<comment type="caution">
    <text evidence="6">The sequence shown here is derived from an EMBL/GenBank/DDBJ whole genome shotgun (WGS) entry which is preliminary data.</text>
</comment>
<dbReference type="InterPro" id="IPR005631">
    <property type="entry name" value="SDH"/>
</dbReference>
<dbReference type="Proteomes" id="UP001168167">
    <property type="component" value="Unassembled WGS sequence"/>
</dbReference>
<gene>
    <name evidence="6" type="ORF">NQX30_06395</name>
</gene>
<dbReference type="Gene3D" id="1.10.150.250">
    <property type="entry name" value="Flavinator of succinate dehydrogenase"/>
    <property type="match status" value="1"/>
</dbReference>
<dbReference type="SUPFAM" id="SSF109910">
    <property type="entry name" value="YgfY-like"/>
    <property type="match status" value="1"/>
</dbReference>
<organism evidence="6 7">
    <name type="scientific">Candidatus Doriopsillibacter californiensis</name>
    <dbReference type="NCBI Taxonomy" id="2970740"/>
    <lineage>
        <taxon>Bacteria</taxon>
        <taxon>Pseudomonadati</taxon>
        <taxon>Pseudomonadota</taxon>
        <taxon>Gammaproteobacteria</taxon>
        <taxon>Candidatus Tethybacterales</taxon>
        <taxon>Candidatus Persebacteraceae</taxon>
        <taxon>Candidatus Doriopsillibacter</taxon>
    </lineage>
</organism>
<dbReference type="PANTHER" id="PTHR39585:SF1">
    <property type="entry name" value="FAD ASSEMBLY FACTOR SDHE"/>
    <property type="match status" value="1"/>
</dbReference>
<dbReference type="Pfam" id="PF03937">
    <property type="entry name" value="Sdh5"/>
    <property type="match status" value="1"/>
</dbReference>
<reference evidence="6" key="1">
    <citation type="submission" date="2022-08" db="EMBL/GenBank/DDBJ databases">
        <authorList>
            <person name="Dzunkova M."/>
            <person name="La Clair J."/>
            <person name="Tyml T."/>
            <person name="Doud D."/>
            <person name="Schulz F."/>
            <person name="Piquer S."/>
            <person name="Porcel Sanchis D."/>
            <person name="Osborn A."/>
            <person name="Robinson D."/>
            <person name="Louie K.B."/>
            <person name="Bowen B.P."/>
            <person name="Bowers R."/>
            <person name="Lee J."/>
            <person name="Arnau Llombart V."/>
            <person name="Diaz Villanueva W."/>
            <person name="Gosliner T."/>
            <person name="Northen T."/>
            <person name="Cheng J.-F."/>
            <person name="Burkart M.D."/>
            <person name="Woyke T."/>
        </authorList>
    </citation>
    <scope>NUCLEOTIDE SEQUENCE</scope>
    <source>
        <strain evidence="6">Df01</strain>
    </source>
</reference>
<comment type="similarity">
    <text evidence="2">Belongs to the SdhE FAD assembly factor family.</text>
</comment>
<evidence type="ECO:0000256" key="2">
    <source>
        <dbReference type="ARBA" id="ARBA00008571"/>
    </source>
</evidence>
<comment type="subcellular location">
    <subcellularLocation>
        <location evidence="1">Cytoplasm</location>
    </subcellularLocation>
</comment>
<accession>A0ABT7QMP8</accession>
<dbReference type="EMBL" id="JANQAO010000003">
    <property type="protein sequence ID" value="MDM5147996.1"/>
    <property type="molecule type" value="Genomic_DNA"/>
</dbReference>
<evidence type="ECO:0000256" key="1">
    <source>
        <dbReference type="ARBA" id="ARBA00004496"/>
    </source>
</evidence>
<evidence type="ECO:0000256" key="4">
    <source>
        <dbReference type="ARBA" id="ARBA00022490"/>
    </source>
</evidence>
<evidence type="ECO:0000256" key="3">
    <source>
        <dbReference type="ARBA" id="ARBA00019418"/>
    </source>
</evidence>
<proteinExistence type="inferred from homology"/>
<sequence length="90" mass="10667">MSKKRLQWQLRRGLLELELLLNNFWQQRADELSDSELLAFSQLLALEDDRLWHLLHTNINQNTIDNVAITEKDTIIQQLKNTYHQKGEPA</sequence>
<keyword evidence="4" id="KW-0963">Cytoplasm</keyword>
<protein>
    <recommendedName>
        <fullName evidence="3">FAD assembly factor SdhE</fullName>
    </recommendedName>
</protein>
<reference evidence="6" key="2">
    <citation type="journal article" date="2023" name="Microbiome">
        <title>Synthase-selected sorting approach identifies a beta-lactone synthase in a nudibranch symbiotic bacterium.</title>
        <authorList>
            <person name="Dzunkova M."/>
            <person name="La Clair J.J."/>
            <person name="Tyml T."/>
            <person name="Doud D."/>
            <person name="Schulz F."/>
            <person name="Piquer-Esteban S."/>
            <person name="Porcel Sanchis D."/>
            <person name="Osborn A."/>
            <person name="Robinson D."/>
            <person name="Louie K.B."/>
            <person name="Bowen B.P."/>
            <person name="Bowers R.M."/>
            <person name="Lee J."/>
            <person name="Arnau V."/>
            <person name="Diaz-Villanueva W."/>
            <person name="Stepanauskas R."/>
            <person name="Gosliner T."/>
            <person name="Date S.V."/>
            <person name="Northen T.R."/>
            <person name="Cheng J.F."/>
            <person name="Burkart M.D."/>
            <person name="Woyke T."/>
        </authorList>
    </citation>
    <scope>NUCLEOTIDE SEQUENCE</scope>
    <source>
        <strain evidence="6">Df01</strain>
    </source>
</reference>
<evidence type="ECO:0000313" key="6">
    <source>
        <dbReference type="EMBL" id="MDM5147996.1"/>
    </source>
</evidence>
<name>A0ABT7QMP8_9GAMM</name>